<feature type="transmembrane region" description="Helical" evidence="9">
    <location>
        <begin position="150"/>
        <end position="172"/>
    </location>
</feature>
<dbReference type="AlphaFoldDB" id="A0A5J5BXS0"/>
<dbReference type="Pfam" id="PF01566">
    <property type="entry name" value="Nramp"/>
    <property type="match status" value="1"/>
</dbReference>
<sequence>MASLQQQQHPAGGSNRIVAVDLEGKIEPDITNNDNQDYDDEDQKHHHLKPGWRKFLSYVGPGFLVAIAYIDPGNCKHLSELCKAEYPKYVKYCLWLLAEVRKLEIVITVLVLIMAGCFLGEMSYVKPPAGDMLKGMFIPKLSGQSATGDAIALLGALIMPHNLFLHSALVLSRKVPNSVRGINDACRYFLMESGFALFVAFLINVAIISVSGTVCTATNISSDTMQQCSNITLNSASFLLKNVLGKSSSIVYAIALLASGQSSTITGTYAGQFIMQGFLDLKMRKWLRNLMTRCIAITPSLVVSIIGGPQGAGRLIIIASMILSFELPFALIPLLKFSSGTTKMGPHKNSIYIIVVSWILGLGIIGINIYYLSTGFVGWIIHNSLPKVGNVFIGIIVFPLMAIYIIAVLYLMFRKDTVVTFIEPTKSNPNAQTQIESGYGDGNGDGGKDVSELDHVPYREDLADIPLPE</sequence>
<dbReference type="GO" id="GO:0005886">
    <property type="term" value="C:plasma membrane"/>
    <property type="evidence" value="ECO:0007669"/>
    <property type="project" value="TreeGrafter"/>
</dbReference>
<dbReference type="EMBL" id="CM018032">
    <property type="protein sequence ID" value="KAA8546432.1"/>
    <property type="molecule type" value="Genomic_DNA"/>
</dbReference>
<feature type="transmembrane region" description="Helical" evidence="9">
    <location>
        <begin position="391"/>
        <end position="413"/>
    </location>
</feature>
<keyword evidence="7 9" id="KW-0472">Membrane</keyword>
<dbReference type="Proteomes" id="UP000325577">
    <property type="component" value="Linkage Group LG1"/>
</dbReference>
<evidence type="ECO:0000256" key="1">
    <source>
        <dbReference type="ARBA" id="ARBA00004141"/>
    </source>
</evidence>
<dbReference type="GO" id="GO:0034755">
    <property type="term" value="P:iron ion transmembrane transport"/>
    <property type="evidence" value="ECO:0007669"/>
    <property type="project" value="TreeGrafter"/>
</dbReference>
<feature type="transmembrane region" description="Helical" evidence="9">
    <location>
        <begin position="315"/>
        <end position="337"/>
    </location>
</feature>
<comment type="similarity">
    <text evidence="2">Belongs to the NRAMP (TC 2.A.55) family.</text>
</comment>
<feature type="transmembrane region" description="Helical" evidence="9">
    <location>
        <begin position="290"/>
        <end position="309"/>
    </location>
</feature>
<evidence type="ECO:0000256" key="8">
    <source>
        <dbReference type="SAM" id="MobiDB-lite"/>
    </source>
</evidence>
<evidence type="ECO:0000256" key="2">
    <source>
        <dbReference type="ARBA" id="ARBA00009965"/>
    </source>
</evidence>
<dbReference type="GO" id="GO:0005384">
    <property type="term" value="F:manganese ion transmembrane transporter activity"/>
    <property type="evidence" value="ECO:0007669"/>
    <property type="project" value="TreeGrafter"/>
</dbReference>
<organism evidence="10 11">
    <name type="scientific">Nyssa sinensis</name>
    <dbReference type="NCBI Taxonomy" id="561372"/>
    <lineage>
        <taxon>Eukaryota</taxon>
        <taxon>Viridiplantae</taxon>
        <taxon>Streptophyta</taxon>
        <taxon>Embryophyta</taxon>
        <taxon>Tracheophyta</taxon>
        <taxon>Spermatophyta</taxon>
        <taxon>Magnoliopsida</taxon>
        <taxon>eudicotyledons</taxon>
        <taxon>Gunneridae</taxon>
        <taxon>Pentapetalae</taxon>
        <taxon>asterids</taxon>
        <taxon>Cornales</taxon>
        <taxon>Nyssaceae</taxon>
        <taxon>Nyssa</taxon>
    </lineage>
</organism>
<evidence type="ECO:0000313" key="10">
    <source>
        <dbReference type="EMBL" id="KAA8546432.1"/>
    </source>
</evidence>
<keyword evidence="4 9" id="KW-0812">Transmembrane</keyword>
<dbReference type="GO" id="GO:0015086">
    <property type="term" value="F:cadmium ion transmembrane transporter activity"/>
    <property type="evidence" value="ECO:0007669"/>
    <property type="project" value="TreeGrafter"/>
</dbReference>
<dbReference type="OrthoDB" id="409173at2759"/>
<protein>
    <recommendedName>
        <fullName evidence="12">Metal transporter</fullName>
    </recommendedName>
</protein>
<keyword evidence="11" id="KW-1185">Reference proteome</keyword>
<comment type="subcellular location">
    <subcellularLocation>
        <location evidence="1">Membrane</location>
        <topology evidence="1">Multi-pass membrane protein</topology>
    </subcellularLocation>
</comment>
<feature type="transmembrane region" description="Helical" evidence="9">
    <location>
        <begin position="105"/>
        <end position="125"/>
    </location>
</feature>
<feature type="transmembrane region" description="Helical" evidence="9">
    <location>
        <begin position="349"/>
        <end position="371"/>
    </location>
</feature>
<keyword evidence="6" id="KW-0406">Ion transport</keyword>
<accession>A0A5J5BXS0</accession>
<feature type="compositionally biased region" description="Basic and acidic residues" evidence="8">
    <location>
        <begin position="446"/>
        <end position="462"/>
    </location>
</feature>
<feature type="region of interest" description="Disordered" evidence="8">
    <location>
        <begin position="430"/>
        <end position="469"/>
    </location>
</feature>
<dbReference type="PRINTS" id="PR00447">
    <property type="entry name" value="NATRESASSCMP"/>
</dbReference>
<evidence type="ECO:0000256" key="6">
    <source>
        <dbReference type="ARBA" id="ARBA00023065"/>
    </source>
</evidence>
<dbReference type="PANTHER" id="PTHR11706">
    <property type="entry name" value="SOLUTE CARRIER PROTEIN FAMILY 11 MEMBER"/>
    <property type="match status" value="1"/>
</dbReference>
<name>A0A5J5BXS0_9ASTE</name>
<feature type="transmembrane region" description="Helical" evidence="9">
    <location>
        <begin position="193"/>
        <end position="214"/>
    </location>
</feature>
<evidence type="ECO:0000256" key="7">
    <source>
        <dbReference type="ARBA" id="ARBA00023136"/>
    </source>
</evidence>
<evidence type="ECO:0000256" key="5">
    <source>
        <dbReference type="ARBA" id="ARBA00022989"/>
    </source>
</evidence>
<evidence type="ECO:0008006" key="12">
    <source>
        <dbReference type="Google" id="ProtNLM"/>
    </source>
</evidence>
<evidence type="ECO:0000256" key="4">
    <source>
        <dbReference type="ARBA" id="ARBA00022692"/>
    </source>
</evidence>
<evidence type="ECO:0000256" key="9">
    <source>
        <dbReference type="SAM" id="Phobius"/>
    </source>
</evidence>
<proteinExistence type="inferred from homology"/>
<evidence type="ECO:0000256" key="3">
    <source>
        <dbReference type="ARBA" id="ARBA00022448"/>
    </source>
</evidence>
<dbReference type="PANTHER" id="PTHR11706:SF77">
    <property type="entry name" value="METAL TRANSPORTER NRAMP5"/>
    <property type="match status" value="1"/>
</dbReference>
<keyword evidence="3" id="KW-0813">Transport</keyword>
<reference evidence="10 11" key="1">
    <citation type="submission" date="2019-09" db="EMBL/GenBank/DDBJ databases">
        <title>A chromosome-level genome assembly of the Chinese tupelo Nyssa sinensis.</title>
        <authorList>
            <person name="Yang X."/>
            <person name="Kang M."/>
            <person name="Yang Y."/>
            <person name="Xiong H."/>
            <person name="Wang M."/>
            <person name="Zhang Z."/>
            <person name="Wang Z."/>
            <person name="Wu H."/>
            <person name="Ma T."/>
            <person name="Liu J."/>
            <person name="Xi Z."/>
        </authorList>
    </citation>
    <scope>NUCLEOTIDE SEQUENCE [LARGE SCALE GENOMIC DNA]</scope>
    <source>
        <strain evidence="10">J267</strain>
        <tissue evidence="10">Leaf</tissue>
    </source>
</reference>
<gene>
    <name evidence="10" type="ORF">F0562_002829</name>
</gene>
<keyword evidence="5 9" id="KW-1133">Transmembrane helix</keyword>
<feature type="transmembrane region" description="Helical" evidence="9">
    <location>
        <begin position="250"/>
        <end position="270"/>
    </location>
</feature>
<dbReference type="InterPro" id="IPR001046">
    <property type="entry name" value="NRAMP_fam"/>
</dbReference>
<evidence type="ECO:0000313" key="11">
    <source>
        <dbReference type="Proteomes" id="UP000325577"/>
    </source>
</evidence>